<dbReference type="PANTHER" id="PTHR43429:SF3">
    <property type="entry name" value="NITRITE REDUCTASE [NAD(P)H]"/>
    <property type="match status" value="1"/>
</dbReference>
<dbReference type="PRINTS" id="PR00411">
    <property type="entry name" value="PNDRDTASEI"/>
</dbReference>
<dbReference type="RefSeq" id="WP_386098095.1">
    <property type="nucleotide sequence ID" value="NZ_JBHSAT010000004.1"/>
</dbReference>
<proteinExistence type="inferred from homology"/>
<dbReference type="PANTHER" id="PTHR43429">
    <property type="entry name" value="PYRIDINE NUCLEOTIDE-DISULFIDE OXIDOREDUCTASE DOMAIN-CONTAINING"/>
    <property type="match status" value="1"/>
</dbReference>
<dbReference type="Proteomes" id="UP001595812">
    <property type="component" value="Unassembled WGS sequence"/>
</dbReference>
<keyword evidence="4" id="KW-0274">FAD</keyword>
<evidence type="ECO:0000256" key="2">
    <source>
        <dbReference type="ARBA" id="ARBA00006442"/>
    </source>
</evidence>
<keyword evidence="3" id="KW-0285">Flavoprotein</keyword>
<evidence type="ECO:0000259" key="5">
    <source>
        <dbReference type="Pfam" id="PF07992"/>
    </source>
</evidence>
<evidence type="ECO:0000256" key="4">
    <source>
        <dbReference type="ARBA" id="ARBA00022827"/>
    </source>
</evidence>
<dbReference type="EMBL" id="JBHSAT010000004">
    <property type="protein sequence ID" value="MFC3876825.1"/>
    <property type="molecule type" value="Genomic_DNA"/>
</dbReference>
<dbReference type="SUPFAM" id="SSF51905">
    <property type="entry name" value="FAD/NAD(P)-binding domain"/>
    <property type="match status" value="1"/>
</dbReference>
<accession>A0ABV8AIL0</accession>
<evidence type="ECO:0000313" key="7">
    <source>
        <dbReference type="Proteomes" id="UP001595812"/>
    </source>
</evidence>
<protein>
    <submittedName>
        <fullName evidence="6">NAD(P)/FAD-dependent oxidoreductase</fullName>
    </submittedName>
</protein>
<dbReference type="InterPro" id="IPR023753">
    <property type="entry name" value="FAD/NAD-binding_dom"/>
</dbReference>
<gene>
    <name evidence="6" type="ORF">ACFOSX_06225</name>
</gene>
<name>A0ABV8AIL0_9FLAO</name>
<evidence type="ECO:0000256" key="1">
    <source>
        <dbReference type="ARBA" id="ARBA00001974"/>
    </source>
</evidence>
<dbReference type="InterPro" id="IPR050260">
    <property type="entry name" value="FAD-bd_OxRdtase"/>
</dbReference>
<dbReference type="Pfam" id="PF07992">
    <property type="entry name" value="Pyr_redox_2"/>
    <property type="match status" value="1"/>
</dbReference>
<reference evidence="7" key="1">
    <citation type="journal article" date="2019" name="Int. J. Syst. Evol. Microbiol.">
        <title>The Global Catalogue of Microorganisms (GCM) 10K type strain sequencing project: providing services to taxonomists for standard genome sequencing and annotation.</title>
        <authorList>
            <consortium name="The Broad Institute Genomics Platform"/>
            <consortium name="The Broad Institute Genome Sequencing Center for Infectious Disease"/>
            <person name="Wu L."/>
            <person name="Ma J."/>
        </authorList>
    </citation>
    <scope>NUCLEOTIDE SEQUENCE [LARGE SCALE GENOMIC DNA]</scope>
    <source>
        <strain evidence="7">CECT 8979</strain>
    </source>
</reference>
<comment type="caution">
    <text evidence="6">The sequence shown here is derived from an EMBL/GenBank/DDBJ whole genome shotgun (WGS) entry which is preliminary data.</text>
</comment>
<comment type="cofactor">
    <cofactor evidence="1">
        <name>FAD</name>
        <dbReference type="ChEBI" id="CHEBI:57692"/>
    </cofactor>
</comment>
<dbReference type="PRINTS" id="PR00368">
    <property type="entry name" value="FADPNR"/>
</dbReference>
<sequence>MEHIVIIGNGISGVTLARHVRKLSDKKITIISGETDYFFSRTALMYIYMGHMKFEHTQPYENWFWKKNRIELKKAWVETVDTENKTLNFADGSNMTYDKLVIATGSKPNKFGWPGQDLDGVMGMYSKQDLDNLEKYAPNKDVCKRAVIVGGGLIGIELAEMLNSREIPVTFLVRESSFWNGVLPQGESEMINRHIKNHHIDLRLSTNLREIKSDDNGKVKSVIIDETGEEIPCDVLGLTAGVSPNVAFLKDSGIELGRGVKVNRHLETNIEDVYAIGDCAEQHEAIGNRRPIEAVWYTGRMMGETLAQTLCGNKIEYKPGYWFNSAKFLDIEYQTYGWVFSERNKQDFEKHFHWKHEDDTKCITVAFHEGNRQFLGINTFGIRMRHEVFDRWLTENRDVDYVMEHLAKANFDPEFYATFESQILNTFKTPQPVNA</sequence>
<dbReference type="Gene3D" id="3.50.50.60">
    <property type="entry name" value="FAD/NAD(P)-binding domain"/>
    <property type="match status" value="2"/>
</dbReference>
<feature type="domain" description="FAD/NAD(P)-binding" evidence="5">
    <location>
        <begin position="3"/>
        <end position="285"/>
    </location>
</feature>
<comment type="similarity">
    <text evidence="2">Belongs to the FAD-dependent oxidoreductase family.</text>
</comment>
<evidence type="ECO:0000256" key="3">
    <source>
        <dbReference type="ARBA" id="ARBA00022630"/>
    </source>
</evidence>
<dbReference type="InterPro" id="IPR036188">
    <property type="entry name" value="FAD/NAD-bd_sf"/>
</dbReference>
<keyword evidence="7" id="KW-1185">Reference proteome</keyword>
<organism evidence="6 7">
    <name type="scientific">Winogradskyella maritima</name>
    <dbReference type="NCBI Taxonomy" id="1517766"/>
    <lineage>
        <taxon>Bacteria</taxon>
        <taxon>Pseudomonadati</taxon>
        <taxon>Bacteroidota</taxon>
        <taxon>Flavobacteriia</taxon>
        <taxon>Flavobacteriales</taxon>
        <taxon>Flavobacteriaceae</taxon>
        <taxon>Winogradskyella</taxon>
    </lineage>
</organism>
<evidence type="ECO:0000313" key="6">
    <source>
        <dbReference type="EMBL" id="MFC3876825.1"/>
    </source>
</evidence>